<reference evidence="5 6" key="1">
    <citation type="submission" date="2016-05" db="EMBL/GenBank/DDBJ databases">
        <title>Comparative analysis of secretome profiles of manganese(II)-oxidizing ascomycete fungi.</title>
        <authorList>
            <consortium name="DOE Joint Genome Institute"/>
            <person name="Zeiner C.A."/>
            <person name="Purvine S.O."/>
            <person name="Zink E.M."/>
            <person name="Wu S."/>
            <person name="Pasa-Tolic L."/>
            <person name="Chaput D.L."/>
            <person name="Haridas S."/>
            <person name="Grigoriev I.V."/>
            <person name="Santelli C.M."/>
            <person name="Hansel C.M."/>
        </authorList>
    </citation>
    <scope>NUCLEOTIDE SEQUENCE [LARGE SCALE GENOMIC DNA]</scope>
    <source>
        <strain evidence="5 6">SRC1lrK2f</strain>
    </source>
</reference>
<dbReference type="Gene3D" id="4.10.240.10">
    <property type="entry name" value="Zn(2)-C6 fungal-type DNA-binding domain"/>
    <property type="match status" value="1"/>
</dbReference>
<evidence type="ECO:0000313" key="5">
    <source>
        <dbReference type="EMBL" id="OAG22259.1"/>
    </source>
</evidence>
<feature type="region of interest" description="Disordered" evidence="3">
    <location>
        <begin position="615"/>
        <end position="639"/>
    </location>
</feature>
<dbReference type="Proteomes" id="UP000077248">
    <property type="component" value="Unassembled WGS sequence"/>
</dbReference>
<dbReference type="EMBL" id="KV441475">
    <property type="protein sequence ID" value="OAG22259.1"/>
    <property type="molecule type" value="Genomic_DNA"/>
</dbReference>
<evidence type="ECO:0000256" key="3">
    <source>
        <dbReference type="SAM" id="MobiDB-lite"/>
    </source>
</evidence>
<feature type="domain" description="Zn(2)-C6 fungal-type" evidence="4">
    <location>
        <begin position="17"/>
        <end position="50"/>
    </location>
</feature>
<keyword evidence="1" id="KW-0479">Metal-binding</keyword>
<dbReference type="Pfam" id="PF00172">
    <property type="entry name" value="Zn_clus"/>
    <property type="match status" value="1"/>
</dbReference>
<dbReference type="GO" id="GO:0008270">
    <property type="term" value="F:zinc ion binding"/>
    <property type="evidence" value="ECO:0007669"/>
    <property type="project" value="InterPro"/>
</dbReference>
<dbReference type="InterPro" id="IPR001138">
    <property type="entry name" value="Zn2Cys6_DnaBD"/>
</dbReference>
<dbReference type="GeneID" id="29121811"/>
<dbReference type="PANTHER" id="PTHR46910">
    <property type="entry name" value="TRANSCRIPTION FACTOR PDR1"/>
    <property type="match status" value="1"/>
</dbReference>
<dbReference type="CDD" id="cd00067">
    <property type="entry name" value="GAL4"/>
    <property type="match status" value="1"/>
</dbReference>
<evidence type="ECO:0000256" key="2">
    <source>
        <dbReference type="ARBA" id="ARBA00023242"/>
    </source>
</evidence>
<dbReference type="VEuPathDB" id="FungiDB:CC77DRAFT_986414"/>
<dbReference type="Pfam" id="PF04082">
    <property type="entry name" value="Fungal_trans"/>
    <property type="match status" value="1"/>
</dbReference>
<gene>
    <name evidence="5" type="ORF">CC77DRAFT_986414</name>
</gene>
<dbReference type="KEGG" id="aalt:CC77DRAFT_986414"/>
<dbReference type="InterPro" id="IPR050987">
    <property type="entry name" value="AtrR-like"/>
</dbReference>
<dbReference type="CDD" id="cd12148">
    <property type="entry name" value="fungal_TF_MHR"/>
    <property type="match status" value="1"/>
</dbReference>
<dbReference type="SMART" id="SM00066">
    <property type="entry name" value="GAL4"/>
    <property type="match status" value="1"/>
</dbReference>
<protein>
    <recommendedName>
        <fullName evidence="4">Zn(2)-C6 fungal-type domain-containing protein</fullName>
    </recommendedName>
</protein>
<evidence type="ECO:0000256" key="1">
    <source>
        <dbReference type="ARBA" id="ARBA00022723"/>
    </source>
</evidence>
<dbReference type="PANTHER" id="PTHR46910:SF18">
    <property type="entry name" value="ZN(II)2CYS6 TRANSCRIPTION FACTOR (EUROFUNG)"/>
    <property type="match status" value="1"/>
</dbReference>
<name>A0A177DTY5_ALTAL</name>
<keyword evidence="6" id="KW-1185">Reference proteome</keyword>
<dbReference type="SUPFAM" id="SSF57701">
    <property type="entry name" value="Zn2/Cys6 DNA-binding domain"/>
    <property type="match status" value="1"/>
</dbReference>
<evidence type="ECO:0000259" key="4">
    <source>
        <dbReference type="PROSITE" id="PS50048"/>
    </source>
</evidence>
<evidence type="ECO:0000313" key="6">
    <source>
        <dbReference type="Proteomes" id="UP000077248"/>
    </source>
</evidence>
<accession>A0A177DTY5</accession>
<sequence length="681" mass="75910">MSVDEHRPKKLLRASRACDFCHKRSIRCRPSATGSQSCQNCYDFDVACTYNRPLRRGRAAGHLLSSEPGSSLAVDIESRDQQQHQDQNHDEPQQLSLALPQPVVQPAGAATIVGASRSNAISSSRKTNSGFATFRGQNLVGRGEDLSVEWPETAWRAFAAASAGTIEYLVDVYFRVVYPIFPLFHQPTLLKKVRDQDYLKDHGFFTSLMAVCALASARGRDGALFESNKNASYMETVSSETFFKAVKDHLPKDLTAARELDYMRACALLSITSIQYGDIEAMQLYLGHYFTLVGIHKFHDEAYWPKNITNIGVEERRRLYWSTYTLDVFISIVWNGSVHAYGANARVHYPTEVEDELITPLATLPSPKPTISWLRGWNFTTDLYLTLEHAYSQLRKPAALIDNRIDVATIFGLPTLLSSHSSTAVLASITERYHDLPSNFKIFAPPTGNPLRDIFGFQAANIQATLLLLRMLFLSIDDDRRQPPDVQLKCNVAAELLAVFQTIPTAYLRGISTPLIYHLAGIGTILGSVMEAPLSEAAYHRVRSMLLSIADLLESLESGLSRATDISKGLRAQVERIDEYMRAQCWPVARSYMPLQSNHGSSLDSLVQQQQPDLDRNAGIDTGRAGSHEGGAQSTEVEEGGRVAEGEFLHGWMGEFQLPSELLEDWPFNLQPESWSFLGLE</sequence>
<keyword evidence="2" id="KW-0539">Nucleus</keyword>
<dbReference type="PROSITE" id="PS50048">
    <property type="entry name" value="ZN2_CY6_FUNGAL_2"/>
    <property type="match status" value="1"/>
</dbReference>
<proteinExistence type="predicted"/>
<dbReference type="GO" id="GO:0000981">
    <property type="term" value="F:DNA-binding transcription factor activity, RNA polymerase II-specific"/>
    <property type="evidence" value="ECO:0007669"/>
    <property type="project" value="InterPro"/>
</dbReference>
<dbReference type="OMA" id="GDPWSTF"/>
<organism evidence="5 6">
    <name type="scientific">Alternaria alternata</name>
    <name type="common">Alternaria rot fungus</name>
    <name type="synonym">Torula alternata</name>
    <dbReference type="NCBI Taxonomy" id="5599"/>
    <lineage>
        <taxon>Eukaryota</taxon>
        <taxon>Fungi</taxon>
        <taxon>Dikarya</taxon>
        <taxon>Ascomycota</taxon>
        <taxon>Pezizomycotina</taxon>
        <taxon>Dothideomycetes</taxon>
        <taxon>Pleosporomycetidae</taxon>
        <taxon>Pleosporales</taxon>
        <taxon>Pleosporineae</taxon>
        <taxon>Pleosporaceae</taxon>
        <taxon>Alternaria</taxon>
        <taxon>Alternaria sect. Alternaria</taxon>
        <taxon>Alternaria alternata complex</taxon>
    </lineage>
</organism>
<dbReference type="InterPro" id="IPR036864">
    <property type="entry name" value="Zn2-C6_fun-type_DNA-bd_sf"/>
</dbReference>
<dbReference type="GO" id="GO:0003677">
    <property type="term" value="F:DNA binding"/>
    <property type="evidence" value="ECO:0007669"/>
    <property type="project" value="InterPro"/>
</dbReference>
<dbReference type="RefSeq" id="XP_018387680.1">
    <property type="nucleotide sequence ID" value="XM_018536217.1"/>
</dbReference>
<dbReference type="GO" id="GO:0006351">
    <property type="term" value="P:DNA-templated transcription"/>
    <property type="evidence" value="ECO:0007669"/>
    <property type="project" value="InterPro"/>
</dbReference>
<dbReference type="AlphaFoldDB" id="A0A177DTY5"/>
<dbReference type="InterPro" id="IPR007219">
    <property type="entry name" value="XnlR_reg_dom"/>
</dbReference>